<keyword evidence="1" id="KW-0812">Transmembrane</keyword>
<keyword evidence="3" id="KW-1185">Reference proteome</keyword>
<keyword evidence="1" id="KW-0472">Membrane</keyword>
<evidence type="ECO:0000256" key="1">
    <source>
        <dbReference type="SAM" id="Phobius"/>
    </source>
</evidence>
<dbReference type="EMBL" id="BQNB010019178">
    <property type="protein sequence ID" value="GJT82551.1"/>
    <property type="molecule type" value="Genomic_DNA"/>
</dbReference>
<sequence length="296" mass="33676">MSKRARNTRGQSSISREVSLEERICGFGIFDDGVHQMHNDTLAMHPIYSENVLDWEFLANHGLNTSFFKSIHSDPFFGPQWANLLQINERIYHELVREFFASIEFESIACSIGDGEFVVGGTSVKEVRGPRVRLAHRYITTTILGQKDSTQRITEIDLFYLYCIYALGVGYNILYWLTKYLKDVRDKKFIYGGMFVTRIARSFGLLNTEMIDVLSVEPPAHVFKKKSLIAMGIVMELHRGACYWAVAREAGEGDEADGAAEKEVGGSADMYQNMIEEIGRPAKDYGWIKWIIDEGK</sequence>
<keyword evidence="1" id="KW-1133">Transmembrane helix</keyword>
<dbReference type="Proteomes" id="UP001151760">
    <property type="component" value="Unassembled WGS sequence"/>
</dbReference>
<feature type="transmembrane region" description="Helical" evidence="1">
    <location>
        <begin position="159"/>
        <end position="178"/>
    </location>
</feature>
<comment type="caution">
    <text evidence="2">The sequence shown here is derived from an EMBL/GenBank/DDBJ whole genome shotgun (WGS) entry which is preliminary data.</text>
</comment>
<protein>
    <submittedName>
        <fullName evidence="2">Uncharacterized protein</fullName>
    </submittedName>
</protein>
<reference evidence="2" key="2">
    <citation type="submission" date="2022-01" db="EMBL/GenBank/DDBJ databases">
        <authorList>
            <person name="Yamashiro T."/>
            <person name="Shiraishi A."/>
            <person name="Satake H."/>
            <person name="Nakayama K."/>
        </authorList>
    </citation>
    <scope>NUCLEOTIDE SEQUENCE</scope>
</reference>
<gene>
    <name evidence="2" type="ORF">Tco_1056893</name>
</gene>
<evidence type="ECO:0000313" key="3">
    <source>
        <dbReference type="Proteomes" id="UP001151760"/>
    </source>
</evidence>
<reference evidence="2" key="1">
    <citation type="journal article" date="2022" name="Int. J. Mol. Sci.">
        <title>Draft Genome of Tanacetum Coccineum: Genomic Comparison of Closely Related Tanacetum-Family Plants.</title>
        <authorList>
            <person name="Yamashiro T."/>
            <person name="Shiraishi A."/>
            <person name="Nakayama K."/>
            <person name="Satake H."/>
        </authorList>
    </citation>
    <scope>NUCLEOTIDE SEQUENCE</scope>
</reference>
<organism evidence="2 3">
    <name type="scientific">Tanacetum coccineum</name>
    <dbReference type="NCBI Taxonomy" id="301880"/>
    <lineage>
        <taxon>Eukaryota</taxon>
        <taxon>Viridiplantae</taxon>
        <taxon>Streptophyta</taxon>
        <taxon>Embryophyta</taxon>
        <taxon>Tracheophyta</taxon>
        <taxon>Spermatophyta</taxon>
        <taxon>Magnoliopsida</taxon>
        <taxon>eudicotyledons</taxon>
        <taxon>Gunneridae</taxon>
        <taxon>Pentapetalae</taxon>
        <taxon>asterids</taxon>
        <taxon>campanulids</taxon>
        <taxon>Asterales</taxon>
        <taxon>Asteraceae</taxon>
        <taxon>Asteroideae</taxon>
        <taxon>Anthemideae</taxon>
        <taxon>Anthemidinae</taxon>
        <taxon>Tanacetum</taxon>
    </lineage>
</organism>
<proteinExistence type="predicted"/>
<accession>A0ABQ5H3W5</accession>
<name>A0ABQ5H3W5_9ASTR</name>
<evidence type="ECO:0000313" key="2">
    <source>
        <dbReference type="EMBL" id="GJT82551.1"/>
    </source>
</evidence>